<feature type="domain" description="Amidohydrolase-related" evidence="3">
    <location>
        <begin position="307"/>
        <end position="405"/>
    </location>
</feature>
<accession>A0ABQ4PT47</accession>
<proteinExistence type="predicted"/>
<dbReference type="Gene3D" id="3.20.20.140">
    <property type="entry name" value="Metal-dependent hydrolases"/>
    <property type="match status" value="1"/>
</dbReference>
<dbReference type="SUPFAM" id="SSF51556">
    <property type="entry name" value="Metallo-dependent hydrolases"/>
    <property type="match status" value="1"/>
</dbReference>
<dbReference type="Pfam" id="PF01979">
    <property type="entry name" value="Amidohydro_1"/>
    <property type="match status" value="1"/>
</dbReference>
<dbReference type="SUPFAM" id="SSF51338">
    <property type="entry name" value="Composite domain of metallo-dependent hydrolases"/>
    <property type="match status" value="1"/>
</dbReference>
<dbReference type="EMBL" id="BPFZ01000002">
    <property type="protein sequence ID" value="GIU66176.1"/>
    <property type="molecule type" value="Genomic_DNA"/>
</dbReference>
<dbReference type="Gene3D" id="2.30.40.10">
    <property type="entry name" value="Urease, subunit C, domain 1"/>
    <property type="match status" value="1"/>
</dbReference>
<reference evidence="4" key="2">
    <citation type="journal article" date="2023" name="ISME Commun">
        <title>Characterization of a bloom-associated alphaproteobacterial lineage, 'Candidatus Phycosocius': insights into freshwater algal-bacterial interactions.</title>
        <authorList>
            <person name="Tanabe Y."/>
            <person name="Yamaguchi H."/>
            <person name="Yoshida M."/>
            <person name="Kai A."/>
            <person name="Okazaki Y."/>
        </authorList>
    </citation>
    <scope>NUCLEOTIDE SEQUENCE</scope>
    <source>
        <strain evidence="4">BOTRYCO-1</strain>
    </source>
</reference>
<name>A0ABQ4PT47_9PROT</name>
<protein>
    <submittedName>
        <fullName evidence="4">Amidohydrolase</fullName>
    </submittedName>
</protein>
<feature type="signal peptide" evidence="2">
    <location>
        <begin position="1"/>
        <end position="20"/>
    </location>
</feature>
<feature type="chain" id="PRO_5047125252" evidence="2">
    <location>
        <begin position="21"/>
        <end position="449"/>
    </location>
</feature>
<gene>
    <name evidence="4" type="ORF">PsB1_0330</name>
</gene>
<reference evidence="4" key="1">
    <citation type="submission" date="2021-05" db="EMBL/GenBank/DDBJ databases">
        <authorList>
            <person name="Tanabe Y."/>
        </authorList>
    </citation>
    <scope>NUCLEOTIDE SEQUENCE</scope>
    <source>
        <strain evidence="4">BOTRYCO-1</strain>
    </source>
</reference>
<keyword evidence="5" id="KW-1185">Reference proteome</keyword>
<feature type="region of interest" description="Disordered" evidence="1">
    <location>
        <begin position="139"/>
        <end position="165"/>
    </location>
</feature>
<dbReference type="PANTHER" id="PTHR43135:SF3">
    <property type="entry name" value="ALPHA-D-RIBOSE 1-METHYLPHOSPHONATE 5-TRIPHOSPHATE DIPHOSPHATASE"/>
    <property type="match status" value="1"/>
</dbReference>
<dbReference type="InterPro" id="IPR032466">
    <property type="entry name" value="Metal_Hydrolase"/>
</dbReference>
<organism evidence="4 5">
    <name type="scientific">Candidatus Phycosocius spiralis</name>
    <dbReference type="NCBI Taxonomy" id="2815099"/>
    <lineage>
        <taxon>Bacteria</taxon>
        <taxon>Pseudomonadati</taxon>
        <taxon>Pseudomonadota</taxon>
        <taxon>Alphaproteobacteria</taxon>
        <taxon>Caulobacterales</taxon>
        <taxon>Caulobacterales incertae sedis</taxon>
        <taxon>Candidatus Phycosocius</taxon>
    </lineage>
</organism>
<evidence type="ECO:0000259" key="3">
    <source>
        <dbReference type="Pfam" id="PF01979"/>
    </source>
</evidence>
<evidence type="ECO:0000313" key="4">
    <source>
        <dbReference type="EMBL" id="GIU66176.1"/>
    </source>
</evidence>
<dbReference type="Proteomes" id="UP001161064">
    <property type="component" value="Unassembled WGS sequence"/>
</dbReference>
<evidence type="ECO:0000313" key="5">
    <source>
        <dbReference type="Proteomes" id="UP001161064"/>
    </source>
</evidence>
<evidence type="ECO:0000256" key="1">
    <source>
        <dbReference type="SAM" id="MobiDB-lite"/>
    </source>
</evidence>
<dbReference type="PANTHER" id="PTHR43135">
    <property type="entry name" value="ALPHA-D-RIBOSE 1-METHYLPHOSPHONATE 5-TRIPHOSPHATE DIPHOSPHATASE"/>
    <property type="match status" value="1"/>
</dbReference>
<evidence type="ECO:0000256" key="2">
    <source>
        <dbReference type="SAM" id="SignalP"/>
    </source>
</evidence>
<dbReference type="RefSeq" id="WP_284358660.1">
    <property type="nucleotide sequence ID" value="NZ_BPFZ01000002.1"/>
</dbReference>
<dbReference type="InterPro" id="IPR051781">
    <property type="entry name" value="Metallo-dep_Hydrolase"/>
</dbReference>
<dbReference type="InterPro" id="IPR011059">
    <property type="entry name" value="Metal-dep_hydrolase_composite"/>
</dbReference>
<comment type="caution">
    <text evidence="4">The sequence shown here is derived from an EMBL/GenBank/DDBJ whole genome shotgun (WGS) entry which is preliminary data.</text>
</comment>
<dbReference type="InterPro" id="IPR006680">
    <property type="entry name" value="Amidohydro-rel"/>
</dbReference>
<sequence>MKPLVLSFALMTASPLVVNAAPIAIINARIETAGPLGSIRQGTLVMDKGRIVAVGSGVTVPADAQIIDAKGKVVTPGLILASTSLGISEIEQVPSTRDDGAGGQIGAAFNPAAGVDPDAPSIGLARLNGSTRAFLTPVAGRGGNGAHAHDDSAFQTAGGHEEEDPTLFAGQSIGISLAAGAPDMVFKSNAGMVLEFGETAAAAAGGSRGASLIILKQVLADVRHFIANRAAYDRGEGRELLARRLDLEALIPVVQGKTPLLVRVSSANDIRQILKLAREEKLLVVLEGAEEGWRVAKDIAAQNIPVMIDAQAALPSSFETLGTHLGNAAALNAAGVKVSIMGSRDYNNLRQSRMNAGTAVAHGLPYQAALASITLNPAKIWGVDKDLGSLEPGKIADVVVWTGDPMEGQSYPSAVYIGGVSQALTSRSTELATRYKPRADGSARPAYRN</sequence>
<keyword evidence="2" id="KW-0732">Signal</keyword>